<proteinExistence type="inferred from homology"/>
<comment type="caution">
    <text evidence="13">The sequence shown here is derived from an EMBL/GenBank/DDBJ whole genome shotgun (WGS) entry which is preliminary data.</text>
</comment>
<keyword evidence="5" id="KW-0812">Transmembrane</keyword>
<evidence type="ECO:0000256" key="2">
    <source>
        <dbReference type="ARBA" id="ARBA00006355"/>
    </source>
</evidence>
<keyword evidence="14" id="KW-1185">Reference proteome</keyword>
<evidence type="ECO:0000256" key="8">
    <source>
        <dbReference type="ARBA" id="ARBA00022989"/>
    </source>
</evidence>
<dbReference type="Proteomes" id="UP000703269">
    <property type="component" value="Unassembled WGS sequence"/>
</dbReference>
<dbReference type="Pfam" id="PF11711">
    <property type="entry name" value="Tim54"/>
    <property type="match status" value="1"/>
</dbReference>
<gene>
    <name evidence="13" type="ORF">PsYK624_032040</name>
</gene>
<evidence type="ECO:0000256" key="3">
    <source>
        <dbReference type="ARBA" id="ARBA00020796"/>
    </source>
</evidence>
<keyword evidence="11" id="KW-0472">Membrane</keyword>
<reference evidence="13 14" key="1">
    <citation type="submission" date="2021-08" db="EMBL/GenBank/DDBJ databases">
        <title>Draft Genome Sequence of Phanerochaete sordida strain YK-624.</title>
        <authorList>
            <person name="Mori T."/>
            <person name="Dohra H."/>
            <person name="Suzuki T."/>
            <person name="Kawagishi H."/>
            <person name="Hirai H."/>
        </authorList>
    </citation>
    <scope>NUCLEOTIDE SEQUENCE [LARGE SCALE GENOMIC DNA]</scope>
    <source>
        <strain evidence="13 14">YK-624</strain>
    </source>
</reference>
<comment type="similarity">
    <text evidence="2">Belongs to the TIM54 family.</text>
</comment>
<evidence type="ECO:0000256" key="7">
    <source>
        <dbReference type="ARBA" id="ARBA00022927"/>
    </source>
</evidence>
<dbReference type="GO" id="GO:0005743">
    <property type="term" value="C:mitochondrial inner membrane"/>
    <property type="evidence" value="ECO:0007669"/>
    <property type="project" value="UniProtKB-SubCell"/>
</dbReference>
<evidence type="ECO:0000256" key="4">
    <source>
        <dbReference type="ARBA" id="ARBA00022448"/>
    </source>
</evidence>
<keyword evidence="7" id="KW-0653">Protein transport</keyword>
<feature type="region of interest" description="Disordered" evidence="12">
    <location>
        <begin position="220"/>
        <end position="286"/>
    </location>
</feature>
<evidence type="ECO:0000256" key="12">
    <source>
        <dbReference type="SAM" id="MobiDB-lite"/>
    </source>
</evidence>
<dbReference type="GO" id="GO:0015031">
    <property type="term" value="P:protein transport"/>
    <property type="evidence" value="ECO:0007669"/>
    <property type="project" value="UniProtKB-KW"/>
</dbReference>
<feature type="compositionally biased region" description="Polar residues" evidence="12">
    <location>
        <begin position="271"/>
        <end position="282"/>
    </location>
</feature>
<keyword evidence="6" id="KW-0999">Mitochondrion inner membrane</keyword>
<feature type="compositionally biased region" description="Basic and acidic residues" evidence="12">
    <location>
        <begin position="220"/>
        <end position="229"/>
    </location>
</feature>
<evidence type="ECO:0000313" key="14">
    <source>
        <dbReference type="Proteomes" id="UP000703269"/>
    </source>
</evidence>
<evidence type="ECO:0000256" key="10">
    <source>
        <dbReference type="ARBA" id="ARBA00023128"/>
    </source>
</evidence>
<dbReference type="InterPro" id="IPR021056">
    <property type="entry name" value="Mt_import_IM_translocase_Tim54"/>
</dbReference>
<dbReference type="AlphaFoldDB" id="A0A9P3G2N3"/>
<evidence type="ECO:0000256" key="11">
    <source>
        <dbReference type="ARBA" id="ARBA00023136"/>
    </source>
</evidence>
<evidence type="ECO:0000313" key="13">
    <source>
        <dbReference type="EMBL" id="GJE87121.1"/>
    </source>
</evidence>
<dbReference type="OrthoDB" id="5598305at2759"/>
<keyword evidence="4" id="KW-0813">Transport</keyword>
<keyword evidence="8" id="KW-1133">Transmembrane helix</keyword>
<protein>
    <recommendedName>
        <fullName evidence="3">Mitochondrial import inner membrane translocase subunit TIM54</fullName>
    </recommendedName>
</protein>
<organism evidence="13 14">
    <name type="scientific">Phanerochaete sordida</name>
    <dbReference type="NCBI Taxonomy" id="48140"/>
    <lineage>
        <taxon>Eukaryota</taxon>
        <taxon>Fungi</taxon>
        <taxon>Dikarya</taxon>
        <taxon>Basidiomycota</taxon>
        <taxon>Agaricomycotina</taxon>
        <taxon>Agaricomycetes</taxon>
        <taxon>Polyporales</taxon>
        <taxon>Phanerochaetaceae</taxon>
        <taxon>Phanerochaete</taxon>
    </lineage>
</organism>
<evidence type="ECO:0000256" key="5">
    <source>
        <dbReference type="ARBA" id="ARBA00022692"/>
    </source>
</evidence>
<keyword evidence="9" id="KW-0811">Translocation</keyword>
<evidence type="ECO:0000256" key="1">
    <source>
        <dbReference type="ARBA" id="ARBA00004434"/>
    </source>
</evidence>
<name>A0A9P3G2N3_9APHY</name>
<comment type="subcellular location">
    <subcellularLocation>
        <location evidence="1">Mitochondrion inner membrane</location>
        <topology evidence="1">Single-pass membrane protein</topology>
    </subcellularLocation>
</comment>
<accession>A0A9P3G2N3</accession>
<sequence length="506" mass="57571">MSTKGGDSAFPKPQGPQSGIKTVLQYTGIPPSWLDKRPGLPSRNWLIFLSLTSAVTGYYLYDRRQCKQIRAEYAAKVQHLAQEPLHSMGFPRKVTVYGCKWPADEEYDRGLKYFRKYVKPILVAAAIDYEMINGRRHGDLADRIANDIKKRRRLDAGIDEPPFNPMNLPGNNPEAKRARELEGGIVIIGRPTFKEFMMGFKRGWTESLEIVDKEEKLSRELENDGRFDEPEPESSTLLAGEDEPLPTPSKLTPSFIPPHLQTGARPPPPAQNGQQSIPANFNTPPATIPPQPPILLVSFLNHIGFSQIPHMVWEFFNERHKVRSGAEAAYRLVVGETRPMSAPYGFGEVDPAGVEAFQGESTGAPTDLDFAREDEAWYKPSFVRDFTAEIGKIREEYYAALPKKLETARALARGTREPTKDETNYPPPTEVELRAERMKKELRWRGDEAGWDIIRPDAPVAWDERFRNVLRVFVEPSPEREAEFRRQAEEIMSRVAQKEREQQEQN</sequence>
<evidence type="ECO:0000256" key="6">
    <source>
        <dbReference type="ARBA" id="ARBA00022792"/>
    </source>
</evidence>
<keyword evidence="10" id="KW-0496">Mitochondrion</keyword>
<dbReference type="EMBL" id="BPQB01000005">
    <property type="protein sequence ID" value="GJE87121.1"/>
    <property type="molecule type" value="Genomic_DNA"/>
</dbReference>
<evidence type="ECO:0000256" key="9">
    <source>
        <dbReference type="ARBA" id="ARBA00023010"/>
    </source>
</evidence>